<organism evidence="2 3">
    <name type="scientific">Micromonospora auratinigra</name>
    <dbReference type="NCBI Taxonomy" id="261654"/>
    <lineage>
        <taxon>Bacteria</taxon>
        <taxon>Bacillati</taxon>
        <taxon>Actinomycetota</taxon>
        <taxon>Actinomycetes</taxon>
        <taxon>Micromonosporales</taxon>
        <taxon>Micromonosporaceae</taxon>
        <taxon>Micromonospora</taxon>
    </lineage>
</organism>
<dbReference type="NCBIfam" id="TIGR01208">
    <property type="entry name" value="rmlA_long"/>
    <property type="match status" value="1"/>
</dbReference>
<dbReference type="InterPro" id="IPR005835">
    <property type="entry name" value="NTP_transferase_dom"/>
</dbReference>
<dbReference type="RefSeq" id="WP_091661537.1">
    <property type="nucleotide sequence ID" value="NZ_LT594323.1"/>
</dbReference>
<dbReference type="STRING" id="261654.GA0070611_2077"/>
<sequence length="356" mass="37599">MRALVLAGGTGTRLRPFTYSLPKQLVPVANKPVLVHCLENIRQMGVEEVGIIVGDRADQIREAIGDGAAYGLRVTYITQAAPLGLAHCVKIAAPFLGDEDFVMYLGDNILVGCLAETAERFRASGSPARILVTKVADPRQYGVAELDETGRVTALVEKPTQPRSDLAMIGVYFFTPAIHDAVNRIVPSRRGELEITDAIADLLGHGGQVDAEEYTGYWKDTGTVADLLDCNRLLLDGTAGAVGGTVDAETVVQGPVVIEEGATVTRSRLVGPLTVAAGSVVEDSYLGPYTSVGRSCHISGAGIEDSIILEGARVREVTGIKGSLIGRWALIGSTARPAPQHRILVGDHADLEVAVA</sequence>
<name>A0A1A8ZFT5_9ACTN</name>
<dbReference type="PATRIC" id="fig|261654.4.peg.2115"/>
<proteinExistence type="predicted"/>
<dbReference type="SUPFAM" id="SSF53448">
    <property type="entry name" value="Nucleotide-diphospho-sugar transferases"/>
    <property type="match status" value="1"/>
</dbReference>
<dbReference type="Gene3D" id="2.160.10.10">
    <property type="entry name" value="Hexapeptide repeat proteins"/>
    <property type="match status" value="1"/>
</dbReference>
<evidence type="ECO:0000313" key="3">
    <source>
        <dbReference type="Proteomes" id="UP000199385"/>
    </source>
</evidence>
<dbReference type="AlphaFoldDB" id="A0A1A8ZFT5"/>
<dbReference type="SUPFAM" id="SSF51161">
    <property type="entry name" value="Trimeric LpxA-like enzymes"/>
    <property type="match status" value="1"/>
</dbReference>
<dbReference type="PANTHER" id="PTHR42883:SF2">
    <property type="entry name" value="THYMIDYLYLTRANSFERASE"/>
    <property type="match status" value="1"/>
</dbReference>
<protein>
    <submittedName>
        <fullName evidence="2">Glucose-1-phosphate thymidylyltransferase</fullName>
    </submittedName>
</protein>
<gene>
    <name evidence="2" type="ORF">GA0070611_2077</name>
</gene>
<keyword evidence="2" id="KW-0808">Transferase</keyword>
<dbReference type="OrthoDB" id="9803871at2"/>
<dbReference type="Proteomes" id="UP000199385">
    <property type="component" value="Chromosome I"/>
</dbReference>
<feature type="domain" description="Nucleotidyl transferase" evidence="1">
    <location>
        <begin position="3"/>
        <end position="235"/>
    </location>
</feature>
<dbReference type="InterPro" id="IPR011004">
    <property type="entry name" value="Trimer_LpxA-like_sf"/>
</dbReference>
<dbReference type="InterPro" id="IPR005908">
    <property type="entry name" value="G1P_thy_trans_l"/>
</dbReference>
<keyword evidence="3" id="KW-1185">Reference proteome</keyword>
<dbReference type="PANTHER" id="PTHR42883">
    <property type="entry name" value="GLUCOSE-1-PHOSPHATE THYMIDYLTRANSFERASE"/>
    <property type="match status" value="1"/>
</dbReference>
<dbReference type="CDD" id="cd04189">
    <property type="entry name" value="G1P_TT_long"/>
    <property type="match status" value="1"/>
</dbReference>
<evidence type="ECO:0000313" key="2">
    <source>
        <dbReference type="EMBL" id="SBT42731.1"/>
    </source>
</evidence>
<dbReference type="Pfam" id="PF00483">
    <property type="entry name" value="NTP_transferase"/>
    <property type="match status" value="1"/>
</dbReference>
<accession>A0A1A8ZFT5</accession>
<dbReference type="Gene3D" id="3.90.550.10">
    <property type="entry name" value="Spore Coat Polysaccharide Biosynthesis Protein SpsA, Chain A"/>
    <property type="match status" value="1"/>
</dbReference>
<reference evidence="3" key="1">
    <citation type="submission" date="2016-06" db="EMBL/GenBank/DDBJ databases">
        <authorList>
            <person name="Varghese N."/>
            <person name="Submissions Spin"/>
        </authorList>
    </citation>
    <scope>NUCLEOTIDE SEQUENCE [LARGE SCALE GENOMIC DNA]</scope>
    <source>
        <strain evidence="3">DSM 44815</strain>
    </source>
</reference>
<evidence type="ECO:0000259" key="1">
    <source>
        <dbReference type="Pfam" id="PF00483"/>
    </source>
</evidence>
<dbReference type="EMBL" id="LT594323">
    <property type="protein sequence ID" value="SBT42731.1"/>
    <property type="molecule type" value="Genomic_DNA"/>
</dbReference>
<dbReference type="GO" id="GO:0016740">
    <property type="term" value="F:transferase activity"/>
    <property type="evidence" value="ECO:0007669"/>
    <property type="project" value="UniProtKB-KW"/>
</dbReference>
<dbReference type="InterPro" id="IPR029044">
    <property type="entry name" value="Nucleotide-diphossugar_trans"/>
</dbReference>